<organism evidence="7 8">
    <name type="scientific">Anaerobacterium chartisolvens</name>
    <dbReference type="NCBI Taxonomy" id="1297424"/>
    <lineage>
        <taxon>Bacteria</taxon>
        <taxon>Bacillati</taxon>
        <taxon>Bacillota</taxon>
        <taxon>Clostridia</taxon>
        <taxon>Eubacteriales</taxon>
        <taxon>Oscillospiraceae</taxon>
        <taxon>Anaerobacterium</taxon>
    </lineage>
</organism>
<gene>
    <name evidence="7" type="ORF">DFR58_10413</name>
</gene>
<dbReference type="SUPFAM" id="SSF52151">
    <property type="entry name" value="FabD/lysophospholipase-like"/>
    <property type="match status" value="1"/>
</dbReference>
<dbReference type="EC" id="2.3.1.39" evidence="4"/>
<keyword evidence="8" id="KW-1185">Reference proteome</keyword>
<name>A0A369BGC5_9FIRM</name>
<dbReference type="SMART" id="SM00827">
    <property type="entry name" value="PKS_AT"/>
    <property type="match status" value="1"/>
</dbReference>
<keyword evidence="2 4" id="KW-0012">Acyltransferase</keyword>
<evidence type="ECO:0000256" key="5">
    <source>
        <dbReference type="PIRSR" id="PIRSR000446-1"/>
    </source>
</evidence>
<feature type="active site" evidence="5">
    <location>
        <position position="91"/>
    </location>
</feature>
<dbReference type="InterPro" id="IPR024925">
    <property type="entry name" value="Malonyl_CoA-ACP_transAc"/>
</dbReference>
<reference evidence="7 8" key="1">
    <citation type="submission" date="2018-07" db="EMBL/GenBank/DDBJ databases">
        <title>Genomic Encyclopedia of Type Strains, Phase IV (KMG-IV): sequencing the most valuable type-strain genomes for metagenomic binning, comparative biology and taxonomic classification.</title>
        <authorList>
            <person name="Goeker M."/>
        </authorList>
    </citation>
    <scope>NUCLEOTIDE SEQUENCE [LARGE SCALE GENOMIC DNA]</scope>
    <source>
        <strain evidence="7 8">DSM 27016</strain>
    </source>
</reference>
<evidence type="ECO:0000313" key="7">
    <source>
        <dbReference type="EMBL" id="RCX18744.1"/>
    </source>
</evidence>
<dbReference type="PIRSF" id="PIRSF000446">
    <property type="entry name" value="Mct"/>
    <property type="match status" value="1"/>
</dbReference>
<dbReference type="InterPro" id="IPR016036">
    <property type="entry name" value="Malonyl_transacylase_ACP-bd"/>
</dbReference>
<dbReference type="Pfam" id="PF00698">
    <property type="entry name" value="Acyl_transf_1"/>
    <property type="match status" value="1"/>
</dbReference>
<dbReference type="GO" id="GO:0004314">
    <property type="term" value="F:[acyl-carrier-protein] S-malonyltransferase activity"/>
    <property type="evidence" value="ECO:0007669"/>
    <property type="project" value="UniProtKB-EC"/>
</dbReference>
<evidence type="ECO:0000256" key="4">
    <source>
        <dbReference type="PIRNR" id="PIRNR000446"/>
    </source>
</evidence>
<dbReference type="InterPro" id="IPR016035">
    <property type="entry name" value="Acyl_Trfase/lysoPLipase"/>
</dbReference>
<dbReference type="RefSeq" id="WP_114296600.1">
    <property type="nucleotide sequence ID" value="NZ_QPJT01000004.1"/>
</dbReference>
<dbReference type="InterPro" id="IPR050858">
    <property type="entry name" value="Mal-CoA-ACP_Trans/PKS_FabD"/>
</dbReference>
<evidence type="ECO:0000256" key="2">
    <source>
        <dbReference type="ARBA" id="ARBA00023315"/>
    </source>
</evidence>
<dbReference type="Gene3D" id="3.40.366.10">
    <property type="entry name" value="Malonyl-Coenzyme A Acyl Carrier Protein, domain 2"/>
    <property type="match status" value="1"/>
</dbReference>
<dbReference type="SUPFAM" id="SSF55048">
    <property type="entry name" value="Probable ACP-binding domain of malonyl-CoA ACP transacylase"/>
    <property type="match status" value="1"/>
</dbReference>
<comment type="caution">
    <text evidence="7">The sequence shown here is derived from an EMBL/GenBank/DDBJ whole genome shotgun (WGS) entry which is preliminary data.</text>
</comment>
<dbReference type="AlphaFoldDB" id="A0A369BGC5"/>
<comment type="similarity">
    <text evidence="4">Belongs to the fabD family.</text>
</comment>
<dbReference type="OrthoDB" id="9805460at2"/>
<keyword evidence="1 4" id="KW-0808">Transferase</keyword>
<accession>A0A369BGC5</accession>
<protein>
    <recommendedName>
        <fullName evidence="4">Malonyl CoA-acyl carrier protein transacylase</fullName>
        <ecNumber evidence="4">2.3.1.39</ecNumber>
    </recommendedName>
</protein>
<dbReference type="GO" id="GO:0005829">
    <property type="term" value="C:cytosol"/>
    <property type="evidence" value="ECO:0007669"/>
    <property type="project" value="TreeGrafter"/>
</dbReference>
<evidence type="ECO:0000256" key="1">
    <source>
        <dbReference type="ARBA" id="ARBA00022679"/>
    </source>
</evidence>
<dbReference type="GO" id="GO:0006633">
    <property type="term" value="P:fatty acid biosynthetic process"/>
    <property type="evidence" value="ECO:0007669"/>
    <property type="project" value="TreeGrafter"/>
</dbReference>
<dbReference type="InterPro" id="IPR001227">
    <property type="entry name" value="Ac_transferase_dom_sf"/>
</dbReference>
<sequence length="316" mass="35179">MKLAILFPGQGSQYIGMCGKLIKEFSDVDKIFREANEIMCFDIRSMILDGRIEELTLSQNAQPAVVIASYALFRVFEHQTGVMPSYAVGHSLGEISALIAAGSLSFEQGLSYVGKRGRLMHRAMEEKRGRSGIVTDMELHILEGIIESIALVEYITISGYNSPRQFIVAGTQAALKALDKEADKHGAEFIPFRMIPMKADAPYHSELMTFIRPELREALNGISFKQPKFNIWSTVTGRLIDTADSIPGILGSQLVLPVLWNQSLKQMCNAGVELLVDIGPQVIMRNLIRENPELPETLAFEDEQDAKKILEHIKRG</sequence>
<dbReference type="EMBL" id="QPJT01000004">
    <property type="protein sequence ID" value="RCX18744.1"/>
    <property type="molecule type" value="Genomic_DNA"/>
</dbReference>
<proteinExistence type="inferred from homology"/>
<feature type="domain" description="Malonyl-CoA:ACP transacylase (MAT)" evidence="6">
    <location>
        <begin position="6"/>
        <end position="304"/>
    </location>
</feature>
<feature type="active site" evidence="5">
    <location>
        <position position="204"/>
    </location>
</feature>
<dbReference type="Proteomes" id="UP000253034">
    <property type="component" value="Unassembled WGS sequence"/>
</dbReference>
<dbReference type="Gene3D" id="3.30.70.250">
    <property type="entry name" value="Malonyl-CoA ACP transacylase, ACP-binding"/>
    <property type="match status" value="1"/>
</dbReference>
<dbReference type="PANTHER" id="PTHR42681:SF1">
    <property type="entry name" value="MALONYL-COA-ACYL CARRIER PROTEIN TRANSACYLASE, MITOCHONDRIAL"/>
    <property type="match status" value="1"/>
</dbReference>
<evidence type="ECO:0000256" key="3">
    <source>
        <dbReference type="ARBA" id="ARBA00048462"/>
    </source>
</evidence>
<evidence type="ECO:0000259" key="6">
    <source>
        <dbReference type="SMART" id="SM00827"/>
    </source>
</evidence>
<evidence type="ECO:0000313" key="8">
    <source>
        <dbReference type="Proteomes" id="UP000253034"/>
    </source>
</evidence>
<dbReference type="InterPro" id="IPR014043">
    <property type="entry name" value="Acyl_transferase_dom"/>
</dbReference>
<dbReference type="PANTHER" id="PTHR42681">
    <property type="entry name" value="MALONYL-COA-ACYL CARRIER PROTEIN TRANSACYLASE, MITOCHONDRIAL"/>
    <property type="match status" value="1"/>
</dbReference>
<comment type="catalytic activity">
    <reaction evidence="3 4">
        <text>holo-[ACP] + malonyl-CoA = malonyl-[ACP] + CoA</text>
        <dbReference type="Rhea" id="RHEA:41792"/>
        <dbReference type="Rhea" id="RHEA-COMP:9623"/>
        <dbReference type="Rhea" id="RHEA-COMP:9685"/>
        <dbReference type="ChEBI" id="CHEBI:57287"/>
        <dbReference type="ChEBI" id="CHEBI:57384"/>
        <dbReference type="ChEBI" id="CHEBI:64479"/>
        <dbReference type="ChEBI" id="CHEBI:78449"/>
        <dbReference type="EC" id="2.3.1.39"/>
    </reaction>
</comment>